<comment type="caution">
    <text evidence="1">The sequence shown here is derived from an EMBL/GenBank/DDBJ whole genome shotgun (WGS) entry which is preliminary data.</text>
</comment>
<dbReference type="EMBL" id="JBDFQZ010000005">
    <property type="protein sequence ID" value="KAK9725663.1"/>
    <property type="molecule type" value="Genomic_DNA"/>
</dbReference>
<keyword evidence="2" id="KW-1185">Reference proteome</keyword>
<dbReference type="PANTHER" id="PTHR35104">
    <property type="entry name" value="OS03G0807000 PROTEIN"/>
    <property type="match status" value="1"/>
</dbReference>
<name>A0AAW1KY65_SAPOF</name>
<organism evidence="1 2">
    <name type="scientific">Saponaria officinalis</name>
    <name type="common">Common soapwort</name>
    <name type="synonym">Lychnis saponaria</name>
    <dbReference type="NCBI Taxonomy" id="3572"/>
    <lineage>
        <taxon>Eukaryota</taxon>
        <taxon>Viridiplantae</taxon>
        <taxon>Streptophyta</taxon>
        <taxon>Embryophyta</taxon>
        <taxon>Tracheophyta</taxon>
        <taxon>Spermatophyta</taxon>
        <taxon>Magnoliopsida</taxon>
        <taxon>eudicotyledons</taxon>
        <taxon>Gunneridae</taxon>
        <taxon>Pentapetalae</taxon>
        <taxon>Caryophyllales</taxon>
        <taxon>Caryophyllaceae</taxon>
        <taxon>Caryophylleae</taxon>
        <taxon>Saponaria</taxon>
    </lineage>
</organism>
<sequence length="85" mass="9492">MVLNSQVVVMVANVSANVCQCIACNPEHLSSNQVLDLLFCYPFQQIRRLSLCLTTFFCFPYSSDPLFYPSSDSDDPDSGFDSHSD</sequence>
<dbReference type="AlphaFoldDB" id="A0AAW1KY65"/>
<evidence type="ECO:0000313" key="2">
    <source>
        <dbReference type="Proteomes" id="UP001443914"/>
    </source>
</evidence>
<gene>
    <name evidence="1" type="ORF">RND81_05G160900</name>
</gene>
<accession>A0AAW1KY65</accession>
<protein>
    <submittedName>
        <fullName evidence="1">Uncharacterized protein</fullName>
    </submittedName>
</protein>
<evidence type="ECO:0000313" key="1">
    <source>
        <dbReference type="EMBL" id="KAK9725663.1"/>
    </source>
</evidence>
<dbReference type="PANTHER" id="PTHR35104:SF13">
    <property type="entry name" value="OS03G0807000 PROTEIN"/>
    <property type="match status" value="1"/>
</dbReference>
<dbReference type="Proteomes" id="UP001443914">
    <property type="component" value="Unassembled WGS sequence"/>
</dbReference>
<proteinExistence type="predicted"/>
<reference evidence="1" key="1">
    <citation type="submission" date="2024-03" db="EMBL/GenBank/DDBJ databases">
        <title>WGS assembly of Saponaria officinalis var. Norfolk2.</title>
        <authorList>
            <person name="Jenkins J."/>
            <person name="Shu S."/>
            <person name="Grimwood J."/>
            <person name="Barry K."/>
            <person name="Goodstein D."/>
            <person name="Schmutz J."/>
            <person name="Leebens-Mack J."/>
            <person name="Osbourn A."/>
        </authorList>
    </citation>
    <scope>NUCLEOTIDE SEQUENCE [LARGE SCALE GENOMIC DNA]</scope>
    <source>
        <strain evidence="1">JIC</strain>
    </source>
</reference>